<proteinExistence type="inferred from homology"/>
<dbReference type="InterPro" id="IPR008584">
    <property type="entry name" value="CXXC_Zn-binding_euk"/>
</dbReference>
<dbReference type="SUPFAM" id="SSF141678">
    <property type="entry name" value="MAL13P1.257-like"/>
    <property type="match status" value="1"/>
</dbReference>
<evidence type="ECO:0000313" key="5">
    <source>
        <dbReference type="Proteomes" id="UP001479436"/>
    </source>
</evidence>
<keyword evidence="2" id="KW-0479">Metal-binding</keyword>
<dbReference type="Pfam" id="PF05907">
    <property type="entry name" value="CXXC_Zn-b_euk"/>
    <property type="match status" value="1"/>
</dbReference>
<evidence type="ECO:0000256" key="2">
    <source>
        <dbReference type="ARBA" id="ARBA00022723"/>
    </source>
</evidence>
<accession>A0ABR2W9J3</accession>
<keyword evidence="3" id="KW-0862">Zinc</keyword>
<evidence type="ECO:0000256" key="3">
    <source>
        <dbReference type="ARBA" id="ARBA00022833"/>
    </source>
</evidence>
<evidence type="ECO:0008006" key="6">
    <source>
        <dbReference type="Google" id="ProtNLM"/>
    </source>
</evidence>
<comment type="similarity">
    <text evidence="1">Belongs to the UPF0587 family.</text>
</comment>
<protein>
    <recommendedName>
        <fullName evidence="6">DUF866-domain-containing protein</fullName>
    </recommendedName>
</protein>
<organism evidence="4 5">
    <name type="scientific">Basidiobolus ranarum</name>
    <dbReference type="NCBI Taxonomy" id="34480"/>
    <lineage>
        <taxon>Eukaryota</taxon>
        <taxon>Fungi</taxon>
        <taxon>Fungi incertae sedis</taxon>
        <taxon>Zoopagomycota</taxon>
        <taxon>Entomophthoromycotina</taxon>
        <taxon>Basidiobolomycetes</taxon>
        <taxon>Basidiobolales</taxon>
        <taxon>Basidiobolaceae</taxon>
        <taxon>Basidiobolus</taxon>
    </lineage>
</organism>
<keyword evidence="5" id="KW-1185">Reference proteome</keyword>
<evidence type="ECO:0000313" key="4">
    <source>
        <dbReference type="EMBL" id="KAK9727865.1"/>
    </source>
</evidence>
<sequence>MVKINLLFKAELVNVTDLKPESDDYDWHFKIKCNSCNEVDQNWITLNRTETSDVSGSRGEANLVMRCKFCKRESSATFDEAQKVRPYTIEDSGSFARMVTLDCRGLEPVEFEPRDGWVCKGAESNTPFEEIDLSDQEWADYDDKSNDEVSIMEIEAKFEKA</sequence>
<dbReference type="PANTHER" id="PTHR12857">
    <property type="entry name" value="CXXC MOTIF CONTAINING ZINC BINDING PROTEIN"/>
    <property type="match status" value="1"/>
</dbReference>
<dbReference type="EMBL" id="JASJQH010006909">
    <property type="protein sequence ID" value="KAK9727865.1"/>
    <property type="molecule type" value="Genomic_DNA"/>
</dbReference>
<evidence type="ECO:0000256" key="1">
    <source>
        <dbReference type="ARBA" id="ARBA00007818"/>
    </source>
</evidence>
<comment type="caution">
    <text evidence="4">The sequence shown here is derived from an EMBL/GenBank/DDBJ whole genome shotgun (WGS) entry which is preliminary data.</text>
</comment>
<dbReference type="Proteomes" id="UP001479436">
    <property type="component" value="Unassembled WGS sequence"/>
</dbReference>
<reference evidence="4 5" key="1">
    <citation type="submission" date="2023-04" db="EMBL/GenBank/DDBJ databases">
        <title>Genome of Basidiobolus ranarum AG-B5.</title>
        <authorList>
            <person name="Stajich J.E."/>
            <person name="Carter-House D."/>
            <person name="Gryganskyi A."/>
        </authorList>
    </citation>
    <scope>NUCLEOTIDE SEQUENCE [LARGE SCALE GENOMIC DNA]</scope>
    <source>
        <strain evidence="4 5">AG-B5</strain>
    </source>
</reference>
<name>A0ABR2W9J3_9FUNG</name>
<gene>
    <name evidence="4" type="ORF">K7432_001495</name>
</gene>
<dbReference type="PANTHER" id="PTHR12857:SF0">
    <property type="entry name" value="CXXC MOTIF CONTAINING ZINC BINDING PROTEIN"/>
    <property type="match status" value="1"/>
</dbReference>